<organism evidence="1 2">
    <name type="scientific">Gottfriedia acidiceleris</name>
    <dbReference type="NCBI Taxonomy" id="371036"/>
    <lineage>
        <taxon>Bacteria</taxon>
        <taxon>Bacillati</taxon>
        <taxon>Bacillota</taxon>
        <taxon>Bacilli</taxon>
        <taxon>Bacillales</taxon>
        <taxon>Bacillaceae</taxon>
        <taxon>Gottfriedia</taxon>
    </lineage>
</organism>
<gene>
    <name evidence="1" type="ORF">MY490_01035</name>
</gene>
<reference evidence="1 2" key="1">
    <citation type="submission" date="2022-04" db="EMBL/GenBank/DDBJ databases">
        <title>Mechanism of arsenic methylation and mitigation arsenic toxicity by Bacillus sp. LH14 from an Arsenic-Contaminated Paddy Soil.</title>
        <authorList>
            <person name="Wang D."/>
        </authorList>
    </citation>
    <scope>NUCLEOTIDE SEQUENCE [LARGE SCALE GENOMIC DNA]</scope>
    <source>
        <strain evidence="1 2">LH14</strain>
    </source>
</reference>
<dbReference type="RefSeq" id="WP_248267624.1">
    <property type="nucleotide sequence ID" value="NZ_CP096034.1"/>
</dbReference>
<dbReference type="EMBL" id="CP096034">
    <property type="protein sequence ID" value="UPM54521.1"/>
    <property type="molecule type" value="Genomic_DNA"/>
</dbReference>
<name>A0ABY4JL14_9BACI</name>
<proteinExistence type="predicted"/>
<keyword evidence="2" id="KW-1185">Reference proteome</keyword>
<protein>
    <submittedName>
        <fullName evidence="1">Uncharacterized protein</fullName>
    </submittedName>
</protein>
<accession>A0ABY4JL14</accession>
<evidence type="ECO:0000313" key="2">
    <source>
        <dbReference type="Proteomes" id="UP000830639"/>
    </source>
</evidence>
<sequence>MDGNSSWDTKAKLDAFNLIDTIDKIHRKNIEKNENEELFFWEEENAKIHIRERKYRKHLPENATMDDYNIIIESILTNDPDMSLHSKSDRYVFGKTDIKNGEDWIVILTKERSVITAYKTDKPEDYFSHFSASNGYFKLGTYYELVRELDEE</sequence>
<dbReference type="Proteomes" id="UP000830639">
    <property type="component" value="Chromosome"/>
</dbReference>
<evidence type="ECO:0000313" key="1">
    <source>
        <dbReference type="EMBL" id="UPM54521.1"/>
    </source>
</evidence>